<protein>
    <submittedName>
        <fullName evidence="1">Uncharacterized protein</fullName>
    </submittedName>
</protein>
<organism evidence="1">
    <name type="scientific">uncultured Caudovirales phage</name>
    <dbReference type="NCBI Taxonomy" id="2100421"/>
    <lineage>
        <taxon>Viruses</taxon>
        <taxon>Duplodnaviria</taxon>
        <taxon>Heunggongvirae</taxon>
        <taxon>Uroviricota</taxon>
        <taxon>Caudoviricetes</taxon>
        <taxon>Peduoviridae</taxon>
        <taxon>Maltschvirus</taxon>
        <taxon>Maltschvirus maltsch</taxon>
    </lineage>
</organism>
<dbReference type="EMBL" id="LR797179">
    <property type="protein sequence ID" value="CAB4191885.1"/>
    <property type="molecule type" value="Genomic_DNA"/>
</dbReference>
<gene>
    <name evidence="1" type="ORF">UFOVP1230_11</name>
</gene>
<sequence length="258" mass="30103">MENQIQKAATNSPTFAISPNQLFNAAKYEIKTMSQAVQYQSPTIREMRTAIGEEKIAGHVTLFLIDLFEFFAVGKSVGEVQVKETAEIIVDTFPDIKISDLAYCFKLAKAGQLADGKIYDRLDGQVVCLWITDYKNRYADTKTMIQRKDIPKIEPINKEAQMESDAIIQRLKERWAAKTHIRTNDEQIVPQAQKKDTHDELIQKWMRHFNLIYISRMEDFGLNKGRFIKRNGQIMDIQTFLKHRLNVWNEWNQRNENE</sequence>
<name>A0A6J5RHY7_9CAUD</name>
<proteinExistence type="predicted"/>
<accession>A0A6J5RHY7</accession>
<reference evidence="1" key="1">
    <citation type="submission" date="2020-05" db="EMBL/GenBank/DDBJ databases">
        <authorList>
            <person name="Chiriac C."/>
            <person name="Salcher M."/>
            <person name="Ghai R."/>
            <person name="Kavagutti S V."/>
        </authorList>
    </citation>
    <scope>NUCLEOTIDE SEQUENCE</scope>
</reference>
<evidence type="ECO:0000313" key="1">
    <source>
        <dbReference type="EMBL" id="CAB4191885.1"/>
    </source>
</evidence>